<dbReference type="InterPro" id="IPR004046">
    <property type="entry name" value="GST_C"/>
</dbReference>
<evidence type="ECO:0000259" key="2">
    <source>
        <dbReference type="PROSITE" id="PS50404"/>
    </source>
</evidence>
<dbReference type="InterPro" id="IPR036249">
    <property type="entry name" value="Thioredoxin-like_sf"/>
</dbReference>
<evidence type="ECO:0000259" key="3">
    <source>
        <dbReference type="PROSITE" id="PS50405"/>
    </source>
</evidence>
<dbReference type="SFLD" id="SFLDG00358">
    <property type="entry name" value="Main_(cytGST)"/>
    <property type="match status" value="1"/>
</dbReference>
<dbReference type="PROSITE" id="PS50404">
    <property type="entry name" value="GST_NTER"/>
    <property type="match status" value="1"/>
</dbReference>
<reference evidence="5" key="1">
    <citation type="submission" date="2023-07" db="EMBL/GenBank/DDBJ databases">
        <title>Paracoccus sp. MBLB3053 whole genome sequence.</title>
        <authorList>
            <person name="Hwang C.Y."/>
            <person name="Cho E.-S."/>
            <person name="Seo M.-J."/>
        </authorList>
    </citation>
    <scope>NUCLEOTIDE SEQUENCE [LARGE SCALE GENOMIC DNA]</scope>
    <source>
        <strain evidence="5">MBLB3053</strain>
    </source>
</reference>
<evidence type="ECO:0000256" key="1">
    <source>
        <dbReference type="RuleBase" id="RU003494"/>
    </source>
</evidence>
<keyword evidence="5" id="KW-1185">Reference proteome</keyword>
<proteinExistence type="inferred from homology"/>
<dbReference type="Gene3D" id="1.20.1050.10">
    <property type="match status" value="1"/>
</dbReference>
<sequence length="210" mass="23998">MTLVITTYDWVPDFARGFVRDLRIRWACEEAGLPYQIETTPVREKSPQHFARQPFGQIPILRDGEIELFESGAILLYLGEDHDILMPRERKARTQTQQWLIAALNSLEPVVMSYVVAKLFDKDENAANLARPRLHDRLKQLVPVIEGRDFIAADRFTIADILMTDIIRGVESFGELGDYPALRAYAEPILARPAFRRAHAAQLEHFAEPA</sequence>
<dbReference type="SUPFAM" id="SSF52833">
    <property type="entry name" value="Thioredoxin-like"/>
    <property type="match status" value="1"/>
</dbReference>
<dbReference type="Gene3D" id="3.40.30.10">
    <property type="entry name" value="Glutaredoxin"/>
    <property type="match status" value="1"/>
</dbReference>
<dbReference type="Proteomes" id="UP001269144">
    <property type="component" value="Unassembled WGS sequence"/>
</dbReference>
<dbReference type="PANTHER" id="PTHR44051:SF8">
    <property type="entry name" value="GLUTATHIONE S-TRANSFERASE GSTA"/>
    <property type="match status" value="1"/>
</dbReference>
<name>A0ABU2HPP1_9RHOB</name>
<dbReference type="InterPro" id="IPR036282">
    <property type="entry name" value="Glutathione-S-Trfase_C_sf"/>
</dbReference>
<dbReference type="InterPro" id="IPR040079">
    <property type="entry name" value="Glutathione_S-Trfase"/>
</dbReference>
<protein>
    <submittedName>
        <fullName evidence="4">Glutathione S-transferase family protein</fullName>
    </submittedName>
</protein>
<dbReference type="InterPro" id="IPR010987">
    <property type="entry name" value="Glutathione-S-Trfase_C-like"/>
</dbReference>
<dbReference type="PANTHER" id="PTHR44051">
    <property type="entry name" value="GLUTATHIONE S-TRANSFERASE-RELATED"/>
    <property type="match status" value="1"/>
</dbReference>
<evidence type="ECO:0000313" key="5">
    <source>
        <dbReference type="Proteomes" id="UP001269144"/>
    </source>
</evidence>
<dbReference type="Pfam" id="PF00043">
    <property type="entry name" value="GST_C"/>
    <property type="match status" value="1"/>
</dbReference>
<gene>
    <name evidence="4" type="ORF">RGQ15_05425</name>
</gene>
<dbReference type="SUPFAM" id="SSF47616">
    <property type="entry name" value="GST C-terminal domain-like"/>
    <property type="match status" value="1"/>
</dbReference>
<dbReference type="CDD" id="cd03207">
    <property type="entry name" value="GST_C_8"/>
    <property type="match status" value="1"/>
</dbReference>
<organism evidence="4 5">
    <name type="scientific">Paracoccus aurantius</name>
    <dbReference type="NCBI Taxonomy" id="3073814"/>
    <lineage>
        <taxon>Bacteria</taxon>
        <taxon>Pseudomonadati</taxon>
        <taxon>Pseudomonadota</taxon>
        <taxon>Alphaproteobacteria</taxon>
        <taxon>Rhodobacterales</taxon>
        <taxon>Paracoccaceae</taxon>
        <taxon>Paracoccus</taxon>
    </lineage>
</organism>
<accession>A0ABU2HPP1</accession>
<dbReference type="RefSeq" id="WP_311159203.1">
    <property type="nucleotide sequence ID" value="NZ_JAVQLW010000001.1"/>
</dbReference>
<comment type="similarity">
    <text evidence="1">Belongs to the GST superfamily.</text>
</comment>
<dbReference type="PROSITE" id="PS50405">
    <property type="entry name" value="GST_CTER"/>
    <property type="match status" value="1"/>
</dbReference>
<evidence type="ECO:0000313" key="4">
    <source>
        <dbReference type="EMBL" id="MDS9467016.1"/>
    </source>
</evidence>
<dbReference type="Pfam" id="PF02798">
    <property type="entry name" value="GST_N"/>
    <property type="match status" value="1"/>
</dbReference>
<comment type="caution">
    <text evidence="4">The sequence shown here is derived from an EMBL/GenBank/DDBJ whole genome shotgun (WGS) entry which is preliminary data.</text>
</comment>
<dbReference type="SFLD" id="SFLDS00019">
    <property type="entry name" value="Glutathione_Transferase_(cytos"/>
    <property type="match status" value="1"/>
</dbReference>
<dbReference type="InterPro" id="IPR004045">
    <property type="entry name" value="Glutathione_S-Trfase_N"/>
</dbReference>
<feature type="domain" description="GST C-terminal" evidence="3">
    <location>
        <begin position="89"/>
        <end position="210"/>
    </location>
</feature>
<dbReference type="CDD" id="cd03046">
    <property type="entry name" value="GST_N_GTT1_like"/>
    <property type="match status" value="1"/>
</dbReference>
<feature type="domain" description="GST N-terminal" evidence="2">
    <location>
        <begin position="8"/>
        <end position="86"/>
    </location>
</feature>
<dbReference type="EMBL" id="JAVQLW010000001">
    <property type="protein sequence ID" value="MDS9467016.1"/>
    <property type="molecule type" value="Genomic_DNA"/>
</dbReference>